<dbReference type="EMBL" id="JACIBY010000001">
    <property type="protein sequence ID" value="MBB3836519.1"/>
    <property type="molecule type" value="Genomic_DNA"/>
</dbReference>
<dbReference type="Pfam" id="PF01638">
    <property type="entry name" value="HxlR"/>
    <property type="match status" value="1"/>
</dbReference>
<dbReference type="Proteomes" id="UP000541352">
    <property type="component" value="Unassembled WGS sequence"/>
</dbReference>
<feature type="domain" description="HTH hxlR-type" evidence="4">
    <location>
        <begin position="15"/>
        <end position="112"/>
    </location>
</feature>
<dbReference type="PANTHER" id="PTHR33204:SF29">
    <property type="entry name" value="TRANSCRIPTIONAL REGULATOR"/>
    <property type="match status" value="1"/>
</dbReference>
<evidence type="ECO:0000259" key="4">
    <source>
        <dbReference type="PROSITE" id="PS51118"/>
    </source>
</evidence>
<dbReference type="RefSeq" id="WP_183971260.1">
    <property type="nucleotide sequence ID" value="NZ_JACIBY010000001.1"/>
</dbReference>
<gene>
    <name evidence="5" type="ORF">FHS57_000501</name>
</gene>
<protein>
    <submittedName>
        <fullName evidence="5">DNA-binding HxlR family transcriptional regulator</fullName>
    </submittedName>
</protein>
<accession>A0A7W6ENH7</accession>
<reference evidence="5 6" key="1">
    <citation type="submission" date="2020-08" db="EMBL/GenBank/DDBJ databases">
        <title>Genomic Encyclopedia of Type Strains, Phase IV (KMG-IV): sequencing the most valuable type-strain genomes for metagenomic binning, comparative biology and taxonomic classification.</title>
        <authorList>
            <person name="Goeker M."/>
        </authorList>
    </citation>
    <scope>NUCLEOTIDE SEQUENCE [LARGE SCALE GENOMIC DNA]</scope>
    <source>
        <strain evidence="5 6">DSM 17976</strain>
    </source>
</reference>
<comment type="caution">
    <text evidence="5">The sequence shown here is derived from an EMBL/GenBank/DDBJ whole genome shotgun (WGS) entry which is preliminary data.</text>
</comment>
<evidence type="ECO:0000256" key="3">
    <source>
        <dbReference type="ARBA" id="ARBA00023163"/>
    </source>
</evidence>
<keyword evidence="6" id="KW-1185">Reference proteome</keyword>
<dbReference type="GO" id="GO:0003677">
    <property type="term" value="F:DNA binding"/>
    <property type="evidence" value="ECO:0007669"/>
    <property type="project" value="UniProtKB-KW"/>
</dbReference>
<keyword evidence="2 5" id="KW-0238">DNA-binding</keyword>
<proteinExistence type="predicted"/>
<sequence>MENKRKNKDFNPNGCPVTHCMNLIGGKWKPVIIHLIRKDCNRFSMLQRAIPDISKQMLVNQLRELEEDGLVERIIYAEIPPRVEYKMSDYGQTLVPIIDAMSKWGLQDMKVE</sequence>
<dbReference type="PROSITE" id="PS51118">
    <property type="entry name" value="HTH_HXLR"/>
    <property type="match status" value="1"/>
</dbReference>
<evidence type="ECO:0000256" key="2">
    <source>
        <dbReference type="ARBA" id="ARBA00023125"/>
    </source>
</evidence>
<dbReference type="AlphaFoldDB" id="A0A7W6ENH7"/>
<name>A0A7W6ENH7_9BACT</name>
<dbReference type="SUPFAM" id="SSF46785">
    <property type="entry name" value="Winged helix' DNA-binding domain"/>
    <property type="match status" value="1"/>
</dbReference>
<evidence type="ECO:0000313" key="5">
    <source>
        <dbReference type="EMBL" id="MBB3836519.1"/>
    </source>
</evidence>
<organism evidence="5 6">
    <name type="scientific">Runella defluvii</name>
    <dbReference type="NCBI Taxonomy" id="370973"/>
    <lineage>
        <taxon>Bacteria</taxon>
        <taxon>Pseudomonadati</taxon>
        <taxon>Bacteroidota</taxon>
        <taxon>Cytophagia</taxon>
        <taxon>Cytophagales</taxon>
        <taxon>Spirosomataceae</taxon>
        <taxon>Runella</taxon>
    </lineage>
</organism>
<dbReference type="PANTHER" id="PTHR33204">
    <property type="entry name" value="TRANSCRIPTIONAL REGULATOR, MARR FAMILY"/>
    <property type="match status" value="1"/>
</dbReference>
<keyword evidence="3" id="KW-0804">Transcription</keyword>
<dbReference type="InterPro" id="IPR036390">
    <property type="entry name" value="WH_DNA-bd_sf"/>
</dbReference>
<evidence type="ECO:0000256" key="1">
    <source>
        <dbReference type="ARBA" id="ARBA00023015"/>
    </source>
</evidence>
<dbReference type="InterPro" id="IPR036388">
    <property type="entry name" value="WH-like_DNA-bd_sf"/>
</dbReference>
<evidence type="ECO:0000313" key="6">
    <source>
        <dbReference type="Proteomes" id="UP000541352"/>
    </source>
</evidence>
<dbReference type="Gene3D" id="1.10.10.10">
    <property type="entry name" value="Winged helix-like DNA-binding domain superfamily/Winged helix DNA-binding domain"/>
    <property type="match status" value="1"/>
</dbReference>
<dbReference type="InterPro" id="IPR002577">
    <property type="entry name" value="HTH_HxlR"/>
</dbReference>
<keyword evidence="1" id="KW-0805">Transcription regulation</keyword>